<name>A0A0E9TWF3_ANGAN</name>
<protein>
    <submittedName>
        <fullName evidence="1">Uncharacterized protein</fullName>
    </submittedName>
</protein>
<sequence length="26" mass="2984">MPQDTTDMSSKFVQNVPEYSCDKFSV</sequence>
<dbReference type="EMBL" id="GBXM01050696">
    <property type="protein sequence ID" value="JAH57881.1"/>
    <property type="molecule type" value="Transcribed_RNA"/>
</dbReference>
<reference evidence="1" key="1">
    <citation type="submission" date="2014-11" db="EMBL/GenBank/DDBJ databases">
        <authorList>
            <person name="Amaro Gonzalez C."/>
        </authorList>
    </citation>
    <scope>NUCLEOTIDE SEQUENCE</scope>
</reference>
<proteinExistence type="predicted"/>
<organism evidence="1">
    <name type="scientific">Anguilla anguilla</name>
    <name type="common">European freshwater eel</name>
    <name type="synonym">Muraena anguilla</name>
    <dbReference type="NCBI Taxonomy" id="7936"/>
    <lineage>
        <taxon>Eukaryota</taxon>
        <taxon>Metazoa</taxon>
        <taxon>Chordata</taxon>
        <taxon>Craniata</taxon>
        <taxon>Vertebrata</taxon>
        <taxon>Euteleostomi</taxon>
        <taxon>Actinopterygii</taxon>
        <taxon>Neopterygii</taxon>
        <taxon>Teleostei</taxon>
        <taxon>Anguilliformes</taxon>
        <taxon>Anguillidae</taxon>
        <taxon>Anguilla</taxon>
    </lineage>
</organism>
<dbReference type="AlphaFoldDB" id="A0A0E9TWF3"/>
<evidence type="ECO:0000313" key="1">
    <source>
        <dbReference type="EMBL" id="JAH57881.1"/>
    </source>
</evidence>
<reference evidence="1" key="2">
    <citation type="journal article" date="2015" name="Fish Shellfish Immunol.">
        <title>Early steps in the European eel (Anguilla anguilla)-Vibrio vulnificus interaction in the gills: Role of the RtxA13 toxin.</title>
        <authorList>
            <person name="Callol A."/>
            <person name="Pajuelo D."/>
            <person name="Ebbesson L."/>
            <person name="Teles M."/>
            <person name="MacKenzie S."/>
            <person name="Amaro C."/>
        </authorList>
    </citation>
    <scope>NUCLEOTIDE SEQUENCE</scope>
</reference>
<accession>A0A0E9TWF3</accession>